<keyword evidence="3" id="KW-1185">Reference proteome</keyword>
<proteinExistence type="predicted"/>
<accession>A0ABR3QH43</accession>
<comment type="caution">
    <text evidence="2">The sequence shown here is derived from an EMBL/GenBank/DDBJ whole genome shotgun (WGS) entry which is preliminary data.</text>
</comment>
<evidence type="ECO:0000313" key="3">
    <source>
        <dbReference type="Proteomes" id="UP001521785"/>
    </source>
</evidence>
<dbReference type="PANTHER" id="PTHR21310">
    <property type="entry name" value="AMINOGLYCOSIDE PHOSPHOTRANSFERASE-RELATED-RELATED"/>
    <property type="match status" value="1"/>
</dbReference>
<dbReference type="Pfam" id="PF01636">
    <property type="entry name" value="APH"/>
    <property type="match status" value="1"/>
</dbReference>
<name>A0ABR3QH43_9PLEO</name>
<dbReference type="Proteomes" id="UP001521785">
    <property type="component" value="Unassembled WGS sequence"/>
</dbReference>
<evidence type="ECO:0000313" key="2">
    <source>
        <dbReference type="EMBL" id="KAL1591486.1"/>
    </source>
</evidence>
<dbReference type="InterPro" id="IPR011009">
    <property type="entry name" value="Kinase-like_dom_sf"/>
</dbReference>
<dbReference type="PANTHER" id="PTHR21310:SF58">
    <property type="entry name" value="AMINOGLYCOSIDE PHOSPHOTRANSFERASE DOMAIN-CONTAINING PROTEIN"/>
    <property type="match status" value="1"/>
</dbReference>
<organism evidence="2 3">
    <name type="scientific">Paraconiothyrium brasiliense</name>
    <dbReference type="NCBI Taxonomy" id="300254"/>
    <lineage>
        <taxon>Eukaryota</taxon>
        <taxon>Fungi</taxon>
        <taxon>Dikarya</taxon>
        <taxon>Ascomycota</taxon>
        <taxon>Pezizomycotina</taxon>
        <taxon>Dothideomycetes</taxon>
        <taxon>Pleosporomycetidae</taxon>
        <taxon>Pleosporales</taxon>
        <taxon>Massarineae</taxon>
        <taxon>Didymosphaeriaceae</taxon>
        <taxon>Paraconiothyrium</taxon>
    </lineage>
</organism>
<dbReference type="Gene3D" id="3.90.1200.10">
    <property type="match status" value="1"/>
</dbReference>
<dbReference type="InterPro" id="IPR051678">
    <property type="entry name" value="AGP_Transferase"/>
</dbReference>
<dbReference type="EMBL" id="JAKJXO020000025">
    <property type="protein sequence ID" value="KAL1591486.1"/>
    <property type="molecule type" value="Genomic_DNA"/>
</dbReference>
<evidence type="ECO:0000259" key="1">
    <source>
        <dbReference type="Pfam" id="PF01636"/>
    </source>
</evidence>
<reference evidence="2 3" key="1">
    <citation type="submission" date="2024-02" db="EMBL/GenBank/DDBJ databases">
        <title>De novo assembly and annotation of 12 fungi associated with fruit tree decline syndrome in Ontario, Canada.</title>
        <authorList>
            <person name="Sulman M."/>
            <person name="Ellouze W."/>
            <person name="Ilyukhin E."/>
        </authorList>
    </citation>
    <scope>NUCLEOTIDE SEQUENCE [LARGE SCALE GENOMIC DNA]</scope>
    <source>
        <strain evidence="2 3">M42-189</strain>
    </source>
</reference>
<feature type="domain" description="Aminoglycoside phosphotransferase" evidence="1">
    <location>
        <begin position="55"/>
        <end position="275"/>
    </location>
</feature>
<dbReference type="CDD" id="cd05120">
    <property type="entry name" value="APH_ChoK_like"/>
    <property type="match status" value="1"/>
</dbReference>
<dbReference type="InterPro" id="IPR002575">
    <property type="entry name" value="Aminoglycoside_PTrfase"/>
</dbReference>
<sequence>MVIVTMADPPSPPGRIRDEAEIPPSAIDLFPRKFGPRIFHLPDRGAVLKVGKSLKMAEAEAMRFVSSRSSIPVPEVYEAYEKNGYGYICMRKVEGVELGETWSSLSDDKKAYVADQLRGYLRELRDMRGDFYGALWNQPSEDIFFCHLCLTSHDNKQYGPFGSRVEYNQGLVEALTNARPGGQLGESENSIIAKISALTEDTKIFSHGDLHLRNILVDGNGKIAAIVDWGSAGFSIPGREYLETKLRARRPDWIKLLDDIFSEDAKADYHILRELDQALILYSGF</sequence>
<protein>
    <recommendedName>
        <fullName evidence="1">Aminoglycoside phosphotransferase domain-containing protein</fullName>
    </recommendedName>
</protein>
<gene>
    <name evidence="2" type="ORF">SLS60_011878</name>
</gene>
<dbReference type="SUPFAM" id="SSF56112">
    <property type="entry name" value="Protein kinase-like (PK-like)"/>
    <property type="match status" value="1"/>
</dbReference>